<keyword evidence="1" id="KW-0238">DNA-binding</keyword>
<dbReference type="SUPFAM" id="SSF47413">
    <property type="entry name" value="lambda repressor-like DNA-binding domains"/>
    <property type="match status" value="1"/>
</dbReference>
<feature type="transmembrane region" description="Helical" evidence="2">
    <location>
        <begin position="212"/>
        <end position="233"/>
    </location>
</feature>
<name>A0ABW9M8Y7_9FIRM</name>
<feature type="transmembrane region" description="Helical" evidence="2">
    <location>
        <begin position="127"/>
        <end position="150"/>
    </location>
</feature>
<dbReference type="Proteomes" id="UP001637996">
    <property type="component" value="Unassembled WGS sequence"/>
</dbReference>
<feature type="transmembrane region" description="Helical" evidence="2">
    <location>
        <begin position="282"/>
        <end position="302"/>
    </location>
</feature>
<dbReference type="InterPro" id="IPR010982">
    <property type="entry name" value="Lambda_DNA-bd_dom_sf"/>
</dbReference>
<feature type="transmembrane region" description="Helical" evidence="2">
    <location>
        <begin position="102"/>
        <end position="121"/>
    </location>
</feature>
<dbReference type="EMBL" id="JBGMEI010000006">
    <property type="protein sequence ID" value="MFO3665679.1"/>
    <property type="molecule type" value="Genomic_DNA"/>
</dbReference>
<dbReference type="SMART" id="SM00530">
    <property type="entry name" value="HTH_XRE"/>
    <property type="match status" value="1"/>
</dbReference>
<evidence type="ECO:0000256" key="1">
    <source>
        <dbReference type="ARBA" id="ARBA00023125"/>
    </source>
</evidence>
<gene>
    <name evidence="4" type="ORF">ACCQ41_05415</name>
</gene>
<dbReference type="Gene3D" id="1.10.260.40">
    <property type="entry name" value="lambda repressor-like DNA-binding domains"/>
    <property type="match status" value="1"/>
</dbReference>
<dbReference type="InterPro" id="IPR001387">
    <property type="entry name" value="Cro/C1-type_HTH"/>
</dbReference>
<evidence type="ECO:0000313" key="4">
    <source>
        <dbReference type="EMBL" id="MFO3665679.1"/>
    </source>
</evidence>
<dbReference type="Pfam" id="PF01381">
    <property type="entry name" value="HTH_3"/>
    <property type="match status" value="1"/>
</dbReference>
<protein>
    <submittedName>
        <fullName evidence="4">Helix-turn-helix domain-containing protein</fullName>
    </submittedName>
</protein>
<keyword evidence="2" id="KW-0472">Membrane</keyword>
<evidence type="ECO:0000259" key="3">
    <source>
        <dbReference type="PROSITE" id="PS50943"/>
    </source>
</evidence>
<proteinExistence type="predicted"/>
<sequence length="303" mass="34243">MILADKIISLRKKEGMTQEDLARQVGVSRQSVSKWESTMAIPDLDKIMKLSKIFGVSTDFLLNDDLGMEQIIVDQRVEEVGKTIDLDFLNEYLAAYEKIAKIITLATVLLVTGPVVFSLIAKFNQNLAILALLVIVAIAVGIFINTGFIASKYEFIEKEPYNFSYGVEGIIKKTLDDYQPILKRNIMISIAIFILSPAMFVLMDNTSFDNDIVVYLFLILTALAAGLIAYTLIKYSSYRDILKYRNPKIQKKEGILGKASGILWVLTVCIYLAYSFMTNNWYNSWIIFIVATFIQVVIAMLFD</sequence>
<dbReference type="PANTHER" id="PTHR46558:SF13">
    <property type="entry name" value="HTH-TYPE TRANSCRIPTIONAL REGULATOR IMMR"/>
    <property type="match status" value="1"/>
</dbReference>
<feature type="transmembrane region" description="Helical" evidence="2">
    <location>
        <begin position="254"/>
        <end position="276"/>
    </location>
</feature>
<dbReference type="RefSeq" id="WP_410031359.1">
    <property type="nucleotide sequence ID" value="NZ_JBGMEI010000006.1"/>
</dbReference>
<accession>A0ABW9M8Y7</accession>
<keyword evidence="2" id="KW-0812">Transmembrane</keyword>
<reference evidence="4 5" key="1">
    <citation type="journal article" date="2025" name="Anaerobe">
        <title>Description of Anaerococcus kampingiae sp. nov., Anaerococcus groningensis sp. nov., Anaerococcus martiniensis sp. nov., and Anaerococcus cruorum sp. nov., isolated from human clinical specimens.</title>
        <authorList>
            <person name="Boiten K.E."/>
            <person name="Meijer J."/>
            <person name="van Wezel E.M."/>
            <person name="Veloo A.C.M."/>
        </authorList>
    </citation>
    <scope>NUCLEOTIDE SEQUENCE [LARGE SCALE GENOMIC DNA]</scope>
    <source>
        <strain evidence="4 5">ENR0831</strain>
    </source>
</reference>
<evidence type="ECO:0000313" key="5">
    <source>
        <dbReference type="Proteomes" id="UP001637996"/>
    </source>
</evidence>
<dbReference type="PANTHER" id="PTHR46558">
    <property type="entry name" value="TRACRIPTIONAL REGULATORY PROTEIN-RELATED-RELATED"/>
    <property type="match status" value="1"/>
</dbReference>
<keyword evidence="5" id="KW-1185">Reference proteome</keyword>
<feature type="domain" description="HTH cro/C1-type" evidence="3">
    <location>
        <begin position="7"/>
        <end position="61"/>
    </location>
</feature>
<dbReference type="PROSITE" id="PS50943">
    <property type="entry name" value="HTH_CROC1"/>
    <property type="match status" value="1"/>
</dbReference>
<dbReference type="CDD" id="cd00093">
    <property type="entry name" value="HTH_XRE"/>
    <property type="match status" value="1"/>
</dbReference>
<organism evidence="4 5">
    <name type="scientific">Anaerococcus martiniensis</name>
    <dbReference type="NCBI Taxonomy" id="3115615"/>
    <lineage>
        <taxon>Bacteria</taxon>
        <taxon>Bacillati</taxon>
        <taxon>Bacillota</taxon>
        <taxon>Tissierellia</taxon>
        <taxon>Tissierellales</taxon>
        <taxon>Peptoniphilaceae</taxon>
        <taxon>Anaerococcus</taxon>
    </lineage>
</organism>
<keyword evidence="2" id="KW-1133">Transmembrane helix</keyword>
<evidence type="ECO:0000256" key="2">
    <source>
        <dbReference type="SAM" id="Phobius"/>
    </source>
</evidence>
<feature type="transmembrane region" description="Helical" evidence="2">
    <location>
        <begin position="181"/>
        <end position="200"/>
    </location>
</feature>
<comment type="caution">
    <text evidence="4">The sequence shown here is derived from an EMBL/GenBank/DDBJ whole genome shotgun (WGS) entry which is preliminary data.</text>
</comment>